<dbReference type="InterPro" id="IPR036291">
    <property type="entry name" value="NAD(P)-bd_dom_sf"/>
</dbReference>
<evidence type="ECO:0000259" key="7">
    <source>
        <dbReference type="PROSITE" id="PS51201"/>
    </source>
</evidence>
<organism evidence="9 10">
    <name type="scientific">Teichococcus deserti</name>
    <dbReference type="NCBI Taxonomy" id="1817963"/>
    <lineage>
        <taxon>Bacteria</taxon>
        <taxon>Pseudomonadati</taxon>
        <taxon>Pseudomonadota</taxon>
        <taxon>Alphaproteobacteria</taxon>
        <taxon>Acetobacterales</taxon>
        <taxon>Roseomonadaceae</taxon>
        <taxon>Roseomonas</taxon>
    </lineage>
</organism>
<evidence type="ECO:0000256" key="5">
    <source>
        <dbReference type="ARBA" id="ARBA00023027"/>
    </source>
</evidence>
<dbReference type="NCBIfam" id="NF007032">
    <property type="entry name" value="PRK09496.1-4"/>
    <property type="match status" value="1"/>
</dbReference>
<keyword evidence="5" id="KW-0520">NAD</keyword>
<dbReference type="Proteomes" id="UP000188879">
    <property type="component" value="Unassembled WGS sequence"/>
</dbReference>
<evidence type="ECO:0000256" key="2">
    <source>
        <dbReference type="ARBA" id="ARBA00022448"/>
    </source>
</evidence>
<dbReference type="SUPFAM" id="SSF51735">
    <property type="entry name" value="NAD(P)-binding Rossmann-fold domains"/>
    <property type="match status" value="2"/>
</dbReference>
<protein>
    <recommendedName>
        <fullName evidence="1">Trk system potassium uptake protein TrkA</fullName>
    </recommendedName>
</protein>
<dbReference type="InterPro" id="IPR006036">
    <property type="entry name" value="K_uptake_TrkA"/>
</dbReference>
<feature type="domain" description="RCK C-terminal" evidence="8">
    <location>
        <begin position="144"/>
        <end position="230"/>
    </location>
</feature>
<name>A0A1V2H6U2_9PROT</name>
<dbReference type="Pfam" id="PF02254">
    <property type="entry name" value="TrkA_N"/>
    <property type="match status" value="2"/>
</dbReference>
<keyword evidence="6" id="KW-0406">Ion transport</keyword>
<keyword evidence="2" id="KW-0813">Transport</keyword>
<comment type="caution">
    <text evidence="9">The sequence shown here is derived from an EMBL/GenBank/DDBJ whole genome shotgun (WGS) entry which is preliminary data.</text>
</comment>
<accession>A0A1V2H6U2</accession>
<evidence type="ECO:0000313" key="9">
    <source>
        <dbReference type="EMBL" id="ONG58132.1"/>
    </source>
</evidence>
<feature type="domain" description="RCK C-terminal" evidence="8">
    <location>
        <begin position="373"/>
        <end position="454"/>
    </location>
</feature>
<dbReference type="PRINTS" id="PR00335">
    <property type="entry name" value="KUPTAKETRKA"/>
</dbReference>
<dbReference type="InterPro" id="IPR036721">
    <property type="entry name" value="RCK_C_sf"/>
</dbReference>
<evidence type="ECO:0000256" key="6">
    <source>
        <dbReference type="ARBA" id="ARBA00023065"/>
    </source>
</evidence>
<dbReference type="InterPro" id="IPR006037">
    <property type="entry name" value="RCK_C"/>
</dbReference>
<dbReference type="AlphaFoldDB" id="A0A1V2H6U2"/>
<keyword evidence="3" id="KW-0633">Potassium transport</keyword>
<dbReference type="EMBL" id="MLCO01000021">
    <property type="protein sequence ID" value="ONG58132.1"/>
    <property type="molecule type" value="Genomic_DNA"/>
</dbReference>
<dbReference type="Pfam" id="PF02080">
    <property type="entry name" value="TrkA_C"/>
    <property type="match status" value="2"/>
</dbReference>
<dbReference type="GO" id="GO:0005886">
    <property type="term" value="C:plasma membrane"/>
    <property type="evidence" value="ECO:0007669"/>
    <property type="project" value="InterPro"/>
</dbReference>
<proteinExistence type="predicted"/>
<dbReference type="InterPro" id="IPR003148">
    <property type="entry name" value="RCK_N"/>
</dbReference>
<dbReference type="RefSeq" id="WP_076955959.1">
    <property type="nucleotide sequence ID" value="NZ_MLCO01000021.1"/>
</dbReference>
<sequence>MKVIICGAGQVGTTIARHLSMEGNDVTVIDASPEAARRADESYDVRGMAGFASHPDTLRAAGAEEADLLIAVTRSDEVNLVACLVGQALFQVKRRIARLRHHGYLQPNWQGAQAAERALVDVVISPEVEVARGIARRLRTPGAFDMAPLSDGRLQLLGIHCEGGGCPMAGQALGALRREAAERGFSIVAILREGAARMPRDEERIAPGDDVYVVARPERADAVVAAFGHREEEARRVVIVGGGNVGLHLAQMLRRDALVSLKVIEHDPTRAALVAEALGPGSVVLSGDALDRELLDEANIGAVDTVIAVTNDDETNIFVSVLAKRAGCGRAITLVNKSSYAPVVDELGIDAVVSPSSITIASILRHVRRGAVGQVFPLGDGMVEVLELRALAGSRLVSAPLGELDLPKGVLVAALLRDGEARLPDPATRIQPGDEVIAVVAQAAREAAEALIALPGSEPGAGR</sequence>
<dbReference type="PROSITE" id="PS51202">
    <property type="entry name" value="RCK_C"/>
    <property type="match status" value="2"/>
</dbReference>
<reference evidence="9 10" key="1">
    <citation type="submission" date="2016-10" db="EMBL/GenBank/DDBJ databases">
        <title>Draft Genome sequence of Roseomonas sp. strain M3.</title>
        <authorList>
            <person name="Subhash Y."/>
            <person name="Lee S."/>
        </authorList>
    </citation>
    <scope>NUCLEOTIDE SEQUENCE [LARGE SCALE GENOMIC DNA]</scope>
    <source>
        <strain evidence="9 10">M3</strain>
    </source>
</reference>
<keyword evidence="10" id="KW-1185">Reference proteome</keyword>
<feature type="domain" description="RCK N-terminal" evidence="7">
    <location>
        <begin position="234"/>
        <end position="353"/>
    </location>
</feature>
<dbReference type="PANTHER" id="PTHR43833">
    <property type="entry name" value="POTASSIUM CHANNEL PROTEIN 2-RELATED-RELATED"/>
    <property type="match status" value="1"/>
</dbReference>
<evidence type="ECO:0000256" key="3">
    <source>
        <dbReference type="ARBA" id="ARBA00022538"/>
    </source>
</evidence>
<keyword evidence="4" id="KW-0630">Potassium</keyword>
<dbReference type="NCBIfam" id="NF007031">
    <property type="entry name" value="PRK09496.1-2"/>
    <property type="match status" value="1"/>
</dbReference>
<dbReference type="SUPFAM" id="SSF116726">
    <property type="entry name" value="TrkA C-terminal domain-like"/>
    <property type="match status" value="2"/>
</dbReference>
<evidence type="ECO:0000256" key="4">
    <source>
        <dbReference type="ARBA" id="ARBA00022958"/>
    </source>
</evidence>
<dbReference type="Gene3D" id="3.40.50.720">
    <property type="entry name" value="NAD(P)-binding Rossmann-like Domain"/>
    <property type="match status" value="2"/>
</dbReference>
<gene>
    <name evidence="9" type="ORF">BKE38_03315</name>
</gene>
<feature type="domain" description="RCK N-terminal" evidence="7">
    <location>
        <begin position="1"/>
        <end position="119"/>
    </location>
</feature>
<dbReference type="Gene3D" id="3.30.70.1450">
    <property type="entry name" value="Regulator of K+ conductance, C-terminal domain"/>
    <property type="match status" value="2"/>
</dbReference>
<dbReference type="PANTHER" id="PTHR43833:SF5">
    <property type="entry name" value="TRK SYSTEM POTASSIUM UPTAKE PROTEIN TRKA"/>
    <property type="match status" value="1"/>
</dbReference>
<dbReference type="InterPro" id="IPR050721">
    <property type="entry name" value="Trk_Ktr_HKT_K-transport"/>
</dbReference>
<dbReference type="PROSITE" id="PS51201">
    <property type="entry name" value="RCK_N"/>
    <property type="match status" value="2"/>
</dbReference>
<evidence type="ECO:0000313" key="10">
    <source>
        <dbReference type="Proteomes" id="UP000188879"/>
    </source>
</evidence>
<evidence type="ECO:0000256" key="1">
    <source>
        <dbReference type="ARBA" id="ARBA00017378"/>
    </source>
</evidence>
<dbReference type="GO" id="GO:0015079">
    <property type="term" value="F:potassium ion transmembrane transporter activity"/>
    <property type="evidence" value="ECO:0007669"/>
    <property type="project" value="InterPro"/>
</dbReference>
<dbReference type="NCBIfam" id="NF007039">
    <property type="entry name" value="PRK09496.3-2"/>
    <property type="match status" value="1"/>
</dbReference>
<evidence type="ECO:0000259" key="8">
    <source>
        <dbReference type="PROSITE" id="PS51202"/>
    </source>
</evidence>